<gene>
    <name evidence="1" type="ORF">RRG08_059383</name>
</gene>
<evidence type="ECO:0000313" key="2">
    <source>
        <dbReference type="Proteomes" id="UP001283361"/>
    </source>
</evidence>
<evidence type="ECO:0000313" key="1">
    <source>
        <dbReference type="EMBL" id="KAK3795784.1"/>
    </source>
</evidence>
<accession>A0AAE1AY02</accession>
<dbReference type="AlphaFoldDB" id="A0AAE1AY02"/>
<name>A0AAE1AY02_9GAST</name>
<reference evidence="1" key="1">
    <citation type="journal article" date="2023" name="G3 (Bethesda)">
        <title>A reference genome for the long-term kleptoplast-retaining sea slug Elysia crispata morphotype clarki.</title>
        <authorList>
            <person name="Eastman K.E."/>
            <person name="Pendleton A.L."/>
            <person name="Shaikh M.A."/>
            <person name="Suttiyut T."/>
            <person name="Ogas R."/>
            <person name="Tomko P."/>
            <person name="Gavelis G."/>
            <person name="Widhalm J.R."/>
            <person name="Wisecaver J.H."/>
        </authorList>
    </citation>
    <scope>NUCLEOTIDE SEQUENCE</scope>
    <source>
        <strain evidence="1">ECLA1</strain>
    </source>
</reference>
<protein>
    <submittedName>
        <fullName evidence="1">Uncharacterized protein</fullName>
    </submittedName>
</protein>
<dbReference type="Proteomes" id="UP001283361">
    <property type="component" value="Unassembled WGS sequence"/>
</dbReference>
<sequence length="77" mass="7989">MACFAQQEALLESPAAGFLIFLGNSNAAYCCHDQPGSCVARKTAVLLTVATTSRVLVLLGKQQCCLLLPPSAGSLCC</sequence>
<keyword evidence="2" id="KW-1185">Reference proteome</keyword>
<organism evidence="1 2">
    <name type="scientific">Elysia crispata</name>
    <name type="common">lettuce slug</name>
    <dbReference type="NCBI Taxonomy" id="231223"/>
    <lineage>
        <taxon>Eukaryota</taxon>
        <taxon>Metazoa</taxon>
        <taxon>Spiralia</taxon>
        <taxon>Lophotrochozoa</taxon>
        <taxon>Mollusca</taxon>
        <taxon>Gastropoda</taxon>
        <taxon>Heterobranchia</taxon>
        <taxon>Euthyneura</taxon>
        <taxon>Panpulmonata</taxon>
        <taxon>Sacoglossa</taxon>
        <taxon>Placobranchoidea</taxon>
        <taxon>Plakobranchidae</taxon>
        <taxon>Elysia</taxon>
    </lineage>
</organism>
<proteinExistence type="predicted"/>
<comment type="caution">
    <text evidence="1">The sequence shown here is derived from an EMBL/GenBank/DDBJ whole genome shotgun (WGS) entry which is preliminary data.</text>
</comment>
<dbReference type="EMBL" id="JAWDGP010000985">
    <property type="protein sequence ID" value="KAK3795784.1"/>
    <property type="molecule type" value="Genomic_DNA"/>
</dbReference>